<dbReference type="CDD" id="cd06267">
    <property type="entry name" value="PBP1_LacI_sugar_binding-like"/>
    <property type="match status" value="1"/>
</dbReference>
<evidence type="ECO:0000256" key="2">
    <source>
        <dbReference type="ARBA" id="ARBA00023125"/>
    </source>
</evidence>
<reference evidence="5 6" key="1">
    <citation type="submission" date="2019-07" db="EMBL/GenBank/DDBJ databases">
        <authorList>
            <person name="Zhou L.-Y."/>
        </authorList>
    </citation>
    <scope>NUCLEOTIDE SEQUENCE [LARGE SCALE GENOMIC DNA]</scope>
    <source>
        <strain evidence="5 6">YIM 101269</strain>
    </source>
</reference>
<dbReference type="GO" id="GO:0003700">
    <property type="term" value="F:DNA-binding transcription factor activity"/>
    <property type="evidence" value="ECO:0007669"/>
    <property type="project" value="InterPro"/>
</dbReference>
<evidence type="ECO:0000313" key="5">
    <source>
        <dbReference type="EMBL" id="TRY17884.1"/>
    </source>
</evidence>
<dbReference type="PRINTS" id="PR00037">
    <property type="entry name" value="HTHLACR"/>
</dbReference>
<dbReference type="SUPFAM" id="SSF53822">
    <property type="entry name" value="Periplasmic binding protein-like I"/>
    <property type="match status" value="1"/>
</dbReference>
<dbReference type="Pfam" id="PF13377">
    <property type="entry name" value="Peripla_BP_3"/>
    <property type="match status" value="1"/>
</dbReference>
<evidence type="ECO:0000256" key="3">
    <source>
        <dbReference type="ARBA" id="ARBA00023163"/>
    </source>
</evidence>
<dbReference type="OrthoDB" id="59108at2"/>
<dbReference type="Gene3D" id="3.40.50.2300">
    <property type="match status" value="2"/>
</dbReference>
<evidence type="ECO:0000259" key="4">
    <source>
        <dbReference type="PROSITE" id="PS51000"/>
    </source>
</evidence>
<dbReference type="AlphaFoldDB" id="A0A553JZL1"/>
<name>A0A553JZL1_9ACTN</name>
<evidence type="ECO:0000313" key="6">
    <source>
        <dbReference type="Proteomes" id="UP000317638"/>
    </source>
</evidence>
<dbReference type="GO" id="GO:0000976">
    <property type="term" value="F:transcription cis-regulatory region binding"/>
    <property type="evidence" value="ECO:0007669"/>
    <property type="project" value="TreeGrafter"/>
</dbReference>
<organism evidence="5 6">
    <name type="scientific">Tessaracoccus rhinocerotis</name>
    <dbReference type="NCBI Taxonomy" id="1689449"/>
    <lineage>
        <taxon>Bacteria</taxon>
        <taxon>Bacillati</taxon>
        <taxon>Actinomycetota</taxon>
        <taxon>Actinomycetes</taxon>
        <taxon>Propionibacteriales</taxon>
        <taxon>Propionibacteriaceae</taxon>
        <taxon>Tessaracoccus</taxon>
    </lineage>
</organism>
<accession>A0A553JZL1</accession>
<gene>
    <name evidence="5" type="ORF">FOJ82_11510</name>
</gene>
<dbReference type="InterPro" id="IPR036390">
    <property type="entry name" value="WH_DNA-bd_sf"/>
</dbReference>
<dbReference type="EMBL" id="VKKG01000004">
    <property type="protein sequence ID" value="TRY17884.1"/>
    <property type="molecule type" value="Genomic_DNA"/>
</dbReference>
<dbReference type="InterPro" id="IPR028082">
    <property type="entry name" value="Peripla_BP_I"/>
</dbReference>
<dbReference type="SUPFAM" id="SSF46785">
    <property type="entry name" value="Winged helix' DNA-binding domain"/>
    <property type="match status" value="1"/>
</dbReference>
<dbReference type="InterPro" id="IPR036388">
    <property type="entry name" value="WH-like_DNA-bd_sf"/>
</dbReference>
<keyword evidence="3" id="KW-0804">Transcription</keyword>
<dbReference type="PROSITE" id="PS00894">
    <property type="entry name" value="HTH_DEOR_1"/>
    <property type="match status" value="1"/>
</dbReference>
<dbReference type="InterPro" id="IPR046335">
    <property type="entry name" value="LacI/GalR-like_sensor"/>
</dbReference>
<dbReference type="PROSITE" id="PS51000">
    <property type="entry name" value="HTH_DEOR_2"/>
    <property type="match status" value="1"/>
</dbReference>
<feature type="domain" description="HTH deoR-type" evidence="4">
    <location>
        <begin position="5"/>
        <end position="60"/>
    </location>
</feature>
<dbReference type="PANTHER" id="PTHR30146:SF155">
    <property type="entry name" value="ALANINE RACEMASE"/>
    <property type="match status" value="1"/>
</dbReference>
<dbReference type="InterPro" id="IPR001034">
    <property type="entry name" value="DeoR_HTH"/>
</dbReference>
<dbReference type="Proteomes" id="UP000317638">
    <property type="component" value="Unassembled WGS sequence"/>
</dbReference>
<sequence length="368" mass="39712">MNQLAESRRSQILAELRLHGMLRVTDLSKMLGVAPVTIRRDINQLAEDGALRRVHGGAAIDREELAPAETEVRDRDRDAETSFAVGMLVPSLDYYWPEIIQGAQDEARERGLRLLLRGTSYDSTDDRAQVAHLLDSGVGGLILAPDVTTDSTAELLEWLGEHGTPFVLVEREAVLHGTNEPVESVNTDHVVGAGAAVRHLVGMGHRRIGLLTSLGSPHSGEIRRGWEEAVAENGLDADLPVLTTDRDSALGFDPPIADVVRDCLDAGCTALLVHADREAIAVVQHCQKQGVRIPQDLSVVAYDDEVAALFSPALTAVRPPRNSIGRAVVGLIAERLRDPGRPTHRVVVSPKLHVRDTTVAPGTPPSGE</sequence>
<dbReference type="SMART" id="SM00420">
    <property type="entry name" value="HTH_DEOR"/>
    <property type="match status" value="1"/>
</dbReference>
<evidence type="ECO:0000256" key="1">
    <source>
        <dbReference type="ARBA" id="ARBA00023015"/>
    </source>
</evidence>
<dbReference type="Gene3D" id="1.10.10.10">
    <property type="entry name" value="Winged helix-like DNA-binding domain superfamily/Winged helix DNA-binding domain"/>
    <property type="match status" value="1"/>
</dbReference>
<dbReference type="PANTHER" id="PTHR30146">
    <property type="entry name" value="LACI-RELATED TRANSCRIPTIONAL REPRESSOR"/>
    <property type="match status" value="1"/>
</dbReference>
<keyword evidence="2" id="KW-0238">DNA-binding</keyword>
<keyword evidence="1" id="KW-0805">Transcription regulation</keyword>
<dbReference type="InterPro" id="IPR018356">
    <property type="entry name" value="Tscrpt_reg_HTH_DeoR_CS"/>
</dbReference>
<proteinExistence type="predicted"/>
<protein>
    <submittedName>
        <fullName evidence="5">DeoR family transcriptional regulator</fullName>
    </submittedName>
</protein>
<comment type="caution">
    <text evidence="5">The sequence shown here is derived from an EMBL/GenBank/DDBJ whole genome shotgun (WGS) entry which is preliminary data.</text>
</comment>
<dbReference type="Pfam" id="PF08220">
    <property type="entry name" value="HTH_DeoR"/>
    <property type="match status" value="1"/>
</dbReference>
<keyword evidence="6" id="KW-1185">Reference proteome</keyword>
<dbReference type="RefSeq" id="WP_143938624.1">
    <property type="nucleotide sequence ID" value="NZ_VKKG01000004.1"/>
</dbReference>